<dbReference type="Pfam" id="PF06305">
    <property type="entry name" value="LapA_dom"/>
    <property type="match status" value="1"/>
</dbReference>
<keyword evidence="4 6" id="KW-0472">Membrane</keyword>
<keyword evidence="3 6" id="KW-1133">Transmembrane helix</keyword>
<keyword evidence="5" id="KW-0175">Coiled coil</keyword>
<evidence type="ECO:0000256" key="5">
    <source>
        <dbReference type="SAM" id="Coils"/>
    </source>
</evidence>
<dbReference type="InterPro" id="IPR010445">
    <property type="entry name" value="LapA_dom"/>
</dbReference>
<evidence type="ECO:0000256" key="4">
    <source>
        <dbReference type="ARBA" id="ARBA00023136"/>
    </source>
</evidence>
<name>A0A2T0AY75_9FIRM</name>
<dbReference type="Proteomes" id="UP000238415">
    <property type="component" value="Unassembled WGS sequence"/>
</dbReference>
<feature type="domain" description="Lipopolysaccharide assembly protein A" evidence="7">
    <location>
        <begin position="21"/>
        <end position="82"/>
    </location>
</feature>
<keyword evidence="1" id="KW-1003">Cell membrane</keyword>
<evidence type="ECO:0000256" key="1">
    <source>
        <dbReference type="ARBA" id="ARBA00022475"/>
    </source>
</evidence>
<evidence type="ECO:0000256" key="6">
    <source>
        <dbReference type="SAM" id="Phobius"/>
    </source>
</evidence>
<organism evidence="8 9">
    <name type="scientific">Neomoorella humiferrea</name>
    <dbReference type="NCBI Taxonomy" id="676965"/>
    <lineage>
        <taxon>Bacteria</taxon>
        <taxon>Bacillati</taxon>
        <taxon>Bacillota</taxon>
        <taxon>Clostridia</taxon>
        <taxon>Neomoorellales</taxon>
        <taxon>Neomoorellaceae</taxon>
        <taxon>Neomoorella</taxon>
    </lineage>
</organism>
<keyword evidence="2 6" id="KW-0812">Transmembrane</keyword>
<dbReference type="GO" id="GO:0005886">
    <property type="term" value="C:plasma membrane"/>
    <property type="evidence" value="ECO:0007669"/>
    <property type="project" value="InterPro"/>
</dbReference>
<protein>
    <submittedName>
        <fullName evidence="8">Lipopolysaccharide assembly protein A</fullName>
    </submittedName>
</protein>
<gene>
    <name evidence="8" type="primary">lapA</name>
    <name evidence="8" type="ORF">MOHU_02140</name>
</gene>
<evidence type="ECO:0000313" key="9">
    <source>
        <dbReference type="Proteomes" id="UP000238415"/>
    </source>
</evidence>
<feature type="coiled-coil region" evidence="5">
    <location>
        <begin position="63"/>
        <end position="90"/>
    </location>
</feature>
<evidence type="ECO:0000256" key="2">
    <source>
        <dbReference type="ARBA" id="ARBA00022692"/>
    </source>
</evidence>
<feature type="transmembrane region" description="Helical" evidence="6">
    <location>
        <begin position="35"/>
        <end position="61"/>
    </location>
</feature>
<proteinExistence type="predicted"/>
<evidence type="ECO:0000313" key="8">
    <source>
        <dbReference type="EMBL" id="PRR75833.1"/>
    </source>
</evidence>
<keyword evidence="9" id="KW-1185">Reference proteome</keyword>
<evidence type="ECO:0000259" key="7">
    <source>
        <dbReference type="Pfam" id="PF06305"/>
    </source>
</evidence>
<dbReference type="PANTHER" id="PTHR41335:SF1">
    <property type="entry name" value="MEMBRANE PROTEIN"/>
    <property type="match status" value="1"/>
</dbReference>
<comment type="caution">
    <text evidence="8">The sequence shown here is derived from an EMBL/GenBank/DDBJ whole genome shotgun (WGS) entry which is preliminary data.</text>
</comment>
<dbReference type="AlphaFoldDB" id="A0A2T0AY75"/>
<dbReference type="PANTHER" id="PTHR41335">
    <property type="entry name" value="MEMBRANE PROTEIN-RELATED"/>
    <property type="match status" value="1"/>
</dbReference>
<dbReference type="EMBL" id="PVXM01000003">
    <property type="protein sequence ID" value="PRR75833.1"/>
    <property type="molecule type" value="Genomic_DNA"/>
</dbReference>
<reference evidence="8 9" key="1">
    <citation type="submission" date="2018-03" db="EMBL/GenBank/DDBJ databases">
        <title>Genome sequence of Moorella humiferrea DSM 23265.</title>
        <authorList>
            <person name="Poehlein A."/>
            <person name="Daniel R."/>
        </authorList>
    </citation>
    <scope>NUCLEOTIDE SEQUENCE [LARGE SCALE GENOMIC DNA]</scope>
    <source>
        <strain evidence="8 9">DSM 23265</strain>
    </source>
</reference>
<accession>A0A2T0AY75</accession>
<evidence type="ECO:0000256" key="3">
    <source>
        <dbReference type="ARBA" id="ARBA00022989"/>
    </source>
</evidence>
<sequence>MQFFTLMAILFALLVAVFALQNAEPVEINFLFWQFRHISLVLVILGSAAFGALAVFLLGAVRQVRQAREIKELKNNLKKLQEAGIYYEKEAAAGTEGGRKEGTGRA</sequence>
<dbReference type="RefSeq" id="WP_106004253.1">
    <property type="nucleotide sequence ID" value="NZ_CP136419.1"/>
</dbReference>